<dbReference type="AlphaFoldDB" id="A0A382HAQ8"/>
<proteinExistence type="predicted"/>
<evidence type="ECO:0000313" key="1">
    <source>
        <dbReference type="EMBL" id="SVB83997.1"/>
    </source>
</evidence>
<name>A0A382HAQ8_9ZZZZ</name>
<feature type="non-terminal residue" evidence="1">
    <location>
        <position position="69"/>
    </location>
</feature>
<sequence length="69" mass="6973">MLDLAPGGVYLAAHVSVNTGGLLHHPFTIALSGIAGRSCLLSAALSIPTISGVLLFRGALSCGVRTFLP</sequence>
<gene>
    <name evidence="1" type="ORF">METZ01_LOCUS236851</name>
</gene>
<accession>A0A382HAQ8</accession>
<protein>
    <submittedName>
        <fullName evidence="1">Uncharacterized protein</fullName>
    </submittedName>
</protein>
<organism evidence="1">
    <name type="scientific">marine metagenome</name>
    <dbReference type="NCBI Taxonomy" id="408172"/>
    <lineage>
        <taxon>unclassified sequences</taxon>
        <taxon>metagenomes</taxon>
        <taxon>ecological metagenomes</taxon>
    </lineage>
</organism>
<reference evidence="1" key="1">
    <citation type="submission" date="2018-05" db="EMBL/GenBank/DDBJ databases">
        <authorList>
            <person name="Lanie J.A."/>
            <person name="Ng W.-L."/>
            <person name="Kazmierczak K.M."/>
            <person name="Andrzejewski T.M."/>
            <person name="Davidsen T.M."/>
            <person name="Wayne K.J."/>
            <person name="Tettelin H."/>
            <person name="Glass J.I."/>
            <person name="Rusch D."/>
            <person name="Podicherti R."/>
            <person name="Tsui H.-C.T."/>
            <person name="Winkler M.E."/>
        </authorList>
    </citation>
    <scope>NUCLEOTIDE SEQUENCE</scope>
</reference>
<dbReference type="EMBL" id="UINC01059982">
    <property type="protein sequence ID" value="SVB83997.1"/>
    <property type="molecule type" value="Genomic_DNA"/>
</dbReference>